<sequence length="104" mass="11875">MATAHGGDNELKLSAATAEICYRTKQLSAICRQCGIIYHISPGQRKKIINPLILFKFLIHKSIINDFLFSSQIILLFICNILKKLLQTPFSFYIKIRQSSKCRS</sequence>
<reference evidence="1" key="1">
    <citation type="submission" date="2015-07" db="EMBL/GenBank/DDBJ databases">
        <title>MeaNS - Measles Nucleotide Surveillance Program.</title>
        <authorList>
            <person name="Tran T."/>
            <person name="Druce J."/>
        </authorList>
    </citation>
    <scope>NUCLEOTIDE SEQUENCE</scope>
    <source>
        <strain evidence="1">UCB-OBI-ISO-001</strain>
        <tissue evidence="1">Gonad</tissue>
    </source>
</reference>
<dbReference type="AlphaFoldDB" id="A0A0L8HX66"/>
<protein>
    <submittedName>
        <fullName evidence="1">Uncharacterized protein</fullName>
    </submittedName>
</protein>
<name>A0A0L8HX66_OCTBM</name>
<dbReference type="EMBL" id="KQ417090">
    <property type="protein sequence ID" value="KOF93781.1"/>
    <property type="molecule type" value="Genomic_DNA"/>
</dbReference>
<organism evidence="1">
    <name type="scientific">Octopus bimaculoides</name>
    <name type="common">California two-spotted octopus</name>
    <dbReference type="NCBI Taxonomy" id="37653"/>
    <lineage>
        <taxon>Eukaryota</taxon>
        <taxon>Metazoa</taxon>
        <taxon>Spiralia</taxon>
        <taxon>Lophotrochozoa</taxon>
        <taxon>Mollusca</taxon>
        <taxon>Cephalopoda</taxon>
        <taxon>Coleoidea</taxon>
        <taxon>Octopodiformes</taxon>
        <taxon>Octopoda</taxon>
        <taxon>Incirrata</taxon>
        <taxon>Octopodidae</taxon>
        <taxon>Octopus</taxon>
    </lineage>
</organism>
<proteinExistence type="predicted"/>
<accession>A0A0L8HX66</accession>
<evidence type="ECO:0000313" key="1">
    <source>
        <dbReference type="EMBL" id="KOF93781.1"/>
    </source>
</evidence>
<gene>
    <name evidence="1" type="ORF">OCBIM_22003554mg</name>
</gene>